<dbReference type="Proteomes" id="UP000253817">
    <property type="component" value="Unassembled WGS sequence"/>
</dbReference>
<dbReference type="EMBL" id="PPTT01000012">
    <property type="protein sequence ID" value="RDB68905.1"/>
    <property type="molecule type" value="Genomic_DNA"/>
</dbReference>
<dbReference type="AlphaFoldDB" id="A0A3N0IW21"/>
<proteinExistence type="predicted"/>
<reference evidence="5" key="2">
    <citation type="submission" date="2018-05" db="EMBL/GenBank/DDBJ databases">
        <title>Genome Sequencing of selected type strains of the family Eggerthellaceae.</title>
        <authorList>
            <person name="Danylec N."/>
            <person name="Stoll D.A."/>
            <person name="Doetsch A."/>
            <person name="Huch M."/>
        </authorList>
    </citation>
    <scope>NUCLEOTIDE SEQUENCE [LARGE SCALE GENOMIC DNA]</scope>
    <source>
        <strain evidence="5">DSM 16107</strain>
    </source>
</reference>
<feature type="transmembrane region" description="Helical" evidence="1">
    <location>
        <begin position="65"/>
        <end position="87"/>
    </location>
</feature>
<reference evidence="2 4" key="1">
    <citation type="journal article" date="2018" name="Elife">
        <title>Discovery and characterization of a prevalent human gut bacterial enzyme sufficient for the inactivation of a family of plant toxins.</title>
        <authorList>
            <person name="Koppel N."/>
            <person name="Bisanz J.E."/>
            <person name="Pandelia M.E."/>
            <person name="Turnbaugh P.J."/>
            <person name="Balskus E.P."/>
        </authorList>
    </citation>
    <scope>NUCLEOTIDE SEQUENCE [LARGE SCALE GENOMIC DNA]</scope>
    <source>
        <strain evidence="2 4">DSM 16107</strain>
    </source>
</reference>
<keyword evidence="1" id="KW-1133">Transmembrane helix</keyword>
<evidence type="ECO:0000313" key="4">
    <source>
        <dbReference type="Proteomes" id="UP000253817"/>
    </source>
</evidence>
<feature type="transmembrane region" description="Helical" evidence="1">
    <location>
        <begin position="144"/>
        <end position="164"/>
    </location>
</feature>
<organism evidence="3 5">
    <name type="scientific">Eggerthella sinensis</name>
    <dbReference type="NCBI Taxonomy" id="242230"/>
    <lineage>
        <taxon>Bacteria</taxon>
        <taxon>Bacillati</taxon>
        <taxon>Actinomycetota</taxon>
        <taxon>Coriobacteriia</taxon>
        <taxon>Eggerthellales</taxon>
        <taxon>Eggerthellaceae</taxon>
        <taxon>Eggerthella</taxon>
    </lineage>
</organism>
<evidence type="ECO:0000313" key="2">
    <source>
        <dbReference type="EMBL" id="RDB68905.1"/>
    </source>
</evidence>
<evidence type="ECO:0000313" key="3">
    <source>
        <dbReference type="EMBL" id="RNM40866.1"/>
    </source>
</evidence>
<keyword evidence="1" id="KW-0472">Membrane</keyword>
<accession>A0A3N0IW21</accession>
<keyword evidence="1" id="KW-0812">Transmembrane</keyword>
<evidence type="ECO:0000313" key="5">
    <source>
        <dbReference type="Proteomes" id="UP000270112"/>
    </source>
</evidence>
<gene>
    <name evidence="2" type="ORF">C1876_08085</name>
    <name evidence="3" type="ORF">DMP09_12400</name>
</gene>
<reference evidence="3" key="3">
    <citation type="journal article" date="2019" name="Microbiol. Resour. Announc.">
        <title>Draft Genome Sequences of Type Strains of Gordonibacter faecihominis, Paraeggerthella hongkongensis, Parvibacter caecicola,Slackia equolifaciens, Slackia faecicanis, and Slackia isoflavoniconvertens.</title>
        <authorList>
            <person name="Danylec N."/>
            <person name="Stoll D.A."/>
            <person name="Dotsch A."/>
            <person name="Huch M."/>
        </authorList>
    </citation>
    <scope>NUCLEOTIDE SEQUENCE</scope>
    <source>
        <strain evidence="3">DSM 16107</strain>
    </source>
</reference>
<protein>
    <submittedName>
        <fullName evidence="3">Uncharacterized protein</fullName>
    </submittedName>
</protein>
<dbReference type="EMBL" id="QICC01000060">
    <property type="protein sequence ID" value="RNM40866.1"/>
    <property type="molecule type" value="Genomic_DNA"/>
</dbReference>
<dbReference type="Proteomes" id="UP000270112">
    <property type="component" value="Unassembled WGS sequence"/>
</dbReference>
<keyword evidence="4" id="KW-1185">Reference proteome</keyword>
<evidence type="ECO:0000256" key="1">
    <source>
        <dbReference type="SAM" id="Phobius"/>
    </source>
</evidence>
<comment type="caution">
    <text evidence="3">The sequence shown here is derived from an EMBL/GenBank/DDBJ whole genome shotgun (WGS) entry which is preliminary data.</text>
</comment>
<feature type="transmembrane region" description="Helical" evidence="1">
    <location>
        <begin position="39"/>
        <end position="59"/>
    </location>
</feature>
<feature type="transmembrane region" description="Helical" evidence="1">
    <location>
        <begin position="176"/>
        <end position="202"/>
    </location>
</feature>
<name>A0A3N0IW21_9ACTN</name>
<sequence length="247" mass="28053">MIEPYYAEWAKARKKWSKKEPFADKVRDAWDHTNKAERFVFALFILSDAGIILFSFIALSDSTLLPAYGIFFAVFLAITAITDRVLVLRDRRIPEWRMEVNVELVEDVRRALGKLGLANCKQVRIVRDEAIRLLERKEHRHETIVHGALEVVVLAALVCVFNFLVTGLEYNLMPEIAGMLAGVAIFASAIILLLIHGIWIAADCFGGLPVSQLRLFVDDLSCLLVEGARTPSPVRSRPRRKRRTMQH</sequence>
<dbReference type="RefSeq" id="WP_114546215.1">
    <property type="nucleotide sequence ID" value="NZ_PPTT01000012.1"/>
</dbReference>